<organism evidence="2">
    <name type="scientific">Anopheles darlingi</name>
    <name type="common">Mosquito</name>
    <dbReference type="NCBI Taxonomy" id="43151"/>
    <lineage>
        <taxon>Eukaryota</taxon>
        <taxon>Metazoa</taxon>
        <taxon>Ecdysozoa</taxon>
        <taxon>Arthropoda</taxon>
        <taxon>Hexapoda</taxon>
        <taxon>Insecta</taxon>
        <taxon>Pterygota</taxon>
        <taxon>Neoptera</taxon>
        <taxon>Endopterygota</taxon>
        <taxon>Diptera</taxon>
        <taxon>Nematocera</taxon>
        <taxon>Culicoidea</taxon>
        <taxon>Culicidae</taxon>
        <taxon>Anophelinae</taxon>
        <taxon>Anopheles</taxon>
    </lineage>
</organism>
<keyword evidence="1" id="KW-0732">Signal</keyword>
<dbReference type="AlphaFoldDB" id="A0A2M4DNR7"/>
<evidence type="ECO:0000256" key="1">
    <source>
        <dbReference type="SAM" id="SignalP"/>
    </source>
</evidence>
<evidence type="ECO:0000313" key="2">
    <source>
        <dbReference type="EMBL" id="MBW79213.1"/>
    </source>
</evidence>
<protein>
    <submittedName>
        <fullName evidence="2">Putative secreted protein</fullName>
    </submittedName>
</protein>
<dbReference type="EMBL" id="GGFL01015035">
    <property type="protein sequence ID" value="MBW79213.1"/>
    <property type="molecule type" value="Transcribed_RNA"/>
</dbReference>
<reference evidence="2" key="1">
    <citation type="submission" date="2018-01" db="EMBL/GenBank/DDBJ databases">
        <title>An insight into the sialome of Amazonian anophelines.</title>
        <authorList>
            <person name="Ribeiro J.M."/>
            <person name="Scarpassa V."/>
            <person name="Calvo E."/>
        </authorList>
    </citation>
    <scope>NUCLEOTIDE SEQUENCE</scope>
</reference>
<feature type="chain" id="PRO_5014979923" evidence="1">
    <location>
        <begin position="28"/>
        <end position="78"/>
    </location>
</feature>
<name>A0A2M4DNR7_ANODA</name>
<accession>A0A2M4DNR7</accession>
<proteinExistence type="predicted"/>
<feature type="signal peptide" evidence="1">
    <location>
        <begin position="1"/>
        <end position="27"/>
    </location>
</feature>
<sequence length="78" mass="8424">MHSSRLSSWPMPMLWPIMCAIVPASRCGSYGFISTLIPTAFGVHTVSGTDIPTSPPANVSPVNSWVVSLSILYKFLDV</sequence>